<reference evidence="23 24" key="1">
    <citation type="submission" date="2018-08" db="EMBL/GenBank/DDBJ databases">
        <title>A genome reference for cultivated species of the human gut microbiota.</title>
        <authorList>
            <person name="Zou Y."/>
            <person name="Xue W."/>
            <person name="Luo G."/>
        </authorList>
    </citation>
    <scope>NUCLEOTIDE SEQUENCE [LARGE SCALE GENOMIC DNA]</scope>
    <source>
        <strain evidence="18 23">AF19-16AC</strain>
        <strain evidence="17 28">AF27-4BH</strain>
        <strain evidence="22 25">AM12-54</strain>
        <strain evidence="21 24">AM21-18</strain>
        <strain evidence="20 27">AM22-7AC</strain>
        <strain evidence="19 26">AM32-6</strain>
    </source>
</reference>
<evidence type="ECO:0000313" key="11">
    <source>
        <dbReference type="EMBL" id="MCB5495276.1"/>
    </source>
</evidence>
<dbReference type="EMBL" id="QRIA01000036">
    <property type="protein sequence ID" value="RHG14069.1"/>
    <property type="molecule type" value="Genomic_DNA"/>
</dbReference>
<dbReference type="EMBL" id="JAAIRV010000011">
    <property type="protein sequence ID" value="NSI58269.1"/>
    <property type="molecule type" value="Genomic_DNA"/>
</dbReference>
<dbReference type="InterPro" id="IPR011014">
    <property type="entry name" value="MscS_channel_TM-2"/>
</dbReference>
<dbReference type="InterPro" id="IPR010920">
    <property type="entry name" value="LSM_dom_sf"/>
</dbReference>
<sequence length="295" mass="32690">MIFLATEEIQDVVQSPEEVAKDVNQFVQWFEDQIPTLISFGIKVVLAIVFFFIGRAVIHGIQKMVKHSMQRANADTGVIQFVESFLKFGLYALLLFMIATNFGIETSSVAALIASGGVAIGLALQGSLSNFAGGVLILLLKPFVVGDYIIVANDGTEGTVKVIQIFYTKLTTVDNKTIVIPNGTLSNSSLTNVTARPERQLDLKVGIAYDADLKKAKDLIETLLKQDDSIIQDEDIKVFVDSLADSSVILGLRAWVKTEEYWSTRWRLLEEIKLIFDEEGIEIPFNQLTVHMAEK</sequence>
<dbReference type="Proteomes" id="UP001296580">
    <property type="component" value="Unassembled WGS sequence"/>
</dbReference>
<dbReference type="EMBL" id="JAAIRY010000009">
    <property type="protein sequence ID" value="NSI65066.1"/>
    <property type="molecule type" value="Genomic_DNA"/>
</dbReference>
<feature type="transmembrane region" description="Helical" evidence="7">
    <location>
        <begin position="111"/>
        <end position="140"/>
    </location>
</feature>
<evidence type="ECO:0000313" key="17">
    <source>
        <dbReference type="EMBL" id="RGQ63502.1"/>
    </source>
</evidence>
<evidence type="ECO:0000313" key="15">
    <source>
        <dbReference type="EMBL" id="NSI58269.1"/>
    </source>
</evidence>
<reference evidence="14" key="2">
    <citation type="journal article" date="2020" name="Cell Host Microbe">
        <title>Functional and Genomic Variation between Human-Derived Isolates of Lachnospiraceae Reveals Inter- and Intra-Species Diversity.</title>
        <authorList>
            <person name="Sorbara M.T."/>
            <person name="Littmann E.R."/>
            <person name="Fontana E."/>
            <person name="Moody T.U."/>
            <person name="Kohout C.E."/>
            <person name="Gjonbalaj M."/>
            <person name="Eaton V."/>
            <person name="Seok R."/>
            <person name="Leiner I.M."/>
            <person name="Pamer E.G."/>
        </authorList>
    </citation>
    <scope>NUCLEOTIDE SEQUENCE</scope>
    <source>
        <strain evidence="16">MSK.11.9</strain>
        <strain evidence="15">MSK.15.32</strain>
        <strain evidence="14">MSK.22.53</strain>
    </source>
</reference>
<feature type="transmembrane region" description="Helical" evidence="7">
    <location>
        <begin position="37"/>
        <end position="58"/>
    </location>
</feature>
<comment type="similarity">
    <text evidence="2">Belongs to the MscS (TC 1.A.23) family.</text>
</comment>
<evidence type="ECO:0000313" key="16">
    <source>
        <dbReference type="EMBL" id="NSI65066.1"/>
    </source>
</evidence>
<dbReference type="InterPro" id="IPR008910">
    <property type="entry name" value="MSC_TM_helix"/>
</dbReference>
<dbReference type="Proteomes" id="UP000283992">
    <property type="component" value="Unassembled WGS sequence"/>
</dbReference>
<dbReference type="EMBL" id="JAJBNC010000035">
    <property type="protein sequence ID" value="MCB5495276.1"/>
    <property type="molecule type" value="Genomic_DNA"/>
</dbReference>
<dbReference type="Proteomes" id="UP000284472">
    <property type="component" value="Unassembled WGS sequence"/>
</dbReference>
<dbReference type="Pfam" id="PF21088">
    <property type="entry name" value="MS_channel_1st"/>
    <property type="match status" value="1"/>
</dbReference>
<dbReference type="Gene3D" id="3.30.70.100">
    <property type="match status" value="1"/>
</dbReference>
<evidence type="ECO:0000256" key="3">
    <source>
        <dbReference type="ARBA" id="ARBA00022475"/>
    </source>
</evidence>
<dbReference type="SUPFAM" id="SSF82689">
    <property type="entry name" value="Mechanosensitive channel protein MscS (YggB), C-terminal domain"/>
    <property type="match status" value="1"/>
</dbReference>
<dbReference type="EMBL" id="QRLN01000002">
    <property type="protein sequence ID" value="RHJ15417.1"/>
    <property type="molecule type" value="Genomic_DNA"/>
</dbReference>
<dbReference type="EMBL" id="JAPZEG010000004">
    <property type="protein sequence ID" value="MDE1202729.1"/>
    <property type="molecule type" value="Genomic_DNA"/>
</dbReference>
<dbReference type="EMBL" id="QRTJ01000033">
    <property type="protein sequence ID" value="RGQ63502.1"/>
    <property type="molecule type" value="Genomic_DNA"/>
</dbReference>
<evidence type="ECO:0000256" key="1">
    <source>
        <dbReference type="ARBA" id="ARBA00004651"/>
    </source>
</evidence>
<reference evidence="13" key="5">
    <citation type="submission" date="2022-12" db="EMBL/GenBank/DDBJ databases">
        <title>Genome of R. gnavus strain RSHDN_120.</title>
        <authorList>
            <person name="Abdugheni R."/>
        </authorList>
    </citation>
    <scope>NUCLEOTIDE SEQUENCE</scope>
    <source>
        <strain evidence="13">RSHDN_120</strain>
    </source>
</reference>
<dbReference type="EMBL" id="JAQMLA010000016">
    <property type="protein sequence ID" value="MDB8686473.1"/>
    <property type="molecule type" value="Genomic_DNA"/>
</dbReference>
<feature type="domain" description="Mechanosensitive ion channel transmembrane helices 2/3" evidence="10">
    <location>
        <begin position="86"/>
        <end position="125"/>
    </location>
</feature>
<evidence type="ECO:0000313" key="19">
    <source>
        <dbReference type="EMBL" id="RHD00875.1"/>
    </source>
</evidence>
<evidence type="ECO:0000256" key="5">
    <source>
        <dbReference type="ARBA" id="ARBA00022989"/>
    </source>
</evidence>
<evidence type="ECO:0000259" key="8">
    <source>
        <dbReference type="Pfam" id="PF00924"/>
    </source>
</evidence>
<dbReference type="Proteomes" id="UP001212160">
    <property type="component" value="Unassembled WGS sequence"/>
</dbReference>
<reference evidence="12" key="6">
    <citation type="submission" date="2023-01" db="EMBL/GenBank/DDBJ databases">
        <title>Human gut microbiome strain richness.</title>
        <authorList>
            <person name="Chen-Liaw A."/>
        </authorList>
    </citation>
    <scope>NUCLEOTIDE SEQUENCE</scope>
    <source>
        <strain evidence="12">RTP21484st1_H11_RTP21484_190118</strain>
    </source>
</reference>
<dbReference type="AlphaFoldDB" id="A0A2N5P2Y8"/>
<dbReference type="SUPFAM" id="SSF50182">
    <property type="entry name" value="Sm-like ribonucleoproteins"/>
    <property type="match status" value="1"/>
</dbReference>
<dbReference type="EMBL" id="QRIS01000013">
    <property type="protein sequence ID" value="RHG84217.1"/>
    <property type="molecule type" value="Genomic_DNA"/>
</dbReference>
<dbReference type="Proteomes" id="UP000283834">
    <property type="component" value="Unassembled WGS sequence"/>
</dbReference>
<evidence type="ECO:0000313" key="20">
    <source>
        <dbReference type="EMBL" id="RHG14069.1"/>
    </source>
</evidence>
<reference evidence="11" key="4">
    <citation type="submission" date="2021-10" db="EMBL/GenBank/DDBJ databases">
        <title>Collection of gut derived symbiotic bacterial strains cultured from healthy donors.</title>
        <authorList>
            <person name="Lin H."/>
            <person name="Littmann E."/>
            <person name="Claire K."/>
            <person name="Pamer E."/>
        </authorList>
    </citation>
    <scope>NUCLEOTIDE SEQUENCE</scope>
    <source>
        <strain evidence="11">MSK.23.4</strain>
    </source>
</reference>
<evidence type="ECO:0000313" key="13">
    <source>
        <dbReference type="EMBL" id="MDE1202729.1"/>
    </source>
</evidence>
<evidence type="ECO:0000259" key="9">
    <source>
        <dbReference type="Pfam" id="PF21082"/>
    </source>
</evidence>
<organism evidence="17 28">
    <name type="scientific">Mediterraneibacter gnavus</name>
    <name type="common">Ruminococcus gnavus</name>
    <dbReference type="NCBI Taxonomy" id="33038"/>
    <lineage>
        <taxon>Bacteria</taxon>
        <taxon>Bacillati</taxon>
        <taxon>Bacillota</taxon>
        <taxon>Clostridia</taxon>
        <taxon>Lachnospirales</taxon>
        <taxon>Lachnospiraceae</taxon>
        <taxon>Mediterraneibacter</taxon>
    </lineage>
</organism>
<feature type="domain" description="Mechanosensitive ion channel MscS C-terminal" evidence="9">
    <location>
        <begin position="203"/>
        <end position="283"/>
    </location>
</feature>
<dbReference type="STRING" id="33038.GCA_900067245_02873"/>
<comment type="subcellular location">
    <subcellularLocation>
        <location evidence="1">Cell membrane</location>
        <topology evidence="1">Multi-pass membrane protein</topology>
    </subcellularLocation>
</comment>
<dbReference type="Proteomes" id="UP000283981">
    <property type="component" value="Unassembled WGS sequence"/>
</dbReference>
<dbReference type="Proteomes" id="UP000285697">
    <property type="component" value="Unassembled WGS sequence"/>
</dbReference>
<evidence type="ECO:0000313" key="22">
    <source>
        <dbReference type="EMBL" id="RHJ15417.1"/>
    </source>
</evidence>
<protein>
    <submittedName>
        <fullName evidence="11 17">Mechanosensitive ion channel</fullName>
    </submittedName>
</protein>
<dbReference type="InterPro" id="IPR023408">
    <property type="entry name" value="MscS_beta-dom_sf"/>
</dbReference>
<evidence type="ECO:0000313" key="26">
    <source>
        <dbReference type="Proteomes" id="UP000284472"/>
    </source>
</evidence>
<dbReference type="Pfam" id="PF00924">
    <property type="entry name" value="MS_channel_2nd"/>
    <property type="match status" value="1"/>
</dbReference>
<dbReference type="InterPro" id="IPR049142">
    <property type="entry name" value="MS_channel_1st"/>
</dbReference>
<accession>A0A2N5P2Y8</accession>
<evidence type="ECO:0000313" key="14">
    <source>
        <dbReference type="EMBL" id="NSI19485.1"/>
    </source>
</evidence>
<evidence type="ECO:0000259" key="10">
    <source>
        <dbReference type="Pfam" id="PF21088"/>
    </source>
</evidence>
<evidence type="ECO:0000313" key="25">
    <source>
        <dbReference type="Proteomes" id="UP000283992"/>
    </source>
</evidence>
<evidence type="ECO:0000256" key="4">
    <source>
        <dbReference type="ARBA" id="ARBA00022692"/>
    </source>
</evidence>
<dbReference type="EMBL" id="JAAIRM010000013">
    <property type="protein sequence ID" value="NSI19485.1"/>
    <property type="molecule type" value="Genomic_DNA"/>
</dbReference>
<keyword evidence="3" id="KW-1003">Cell membrane</keyword>
<comment type="caution">
    <text evidence="17">The sequence shown here is derived from an EMBL/GenBank/DDBJ whole genome shotgun (WGS) entry which is preliminary data.</text>
</comment>
<dbReference type="Gene3D" id="2.30.30.60">
    <property type="match status" value="1"/>
</dbReference>
<dbReference type="Pfam" id="PF21082">
    <property type="entry name" value="MS_channel_3rd"/>
    <property type="match status" value="1"/>
</dbReference>
<gene>
    <name evidence="22" type="ORF">DW142_01700</name>
    <name evidence="21" type="ORF">DW243_08930</name>
    <name evidence="20" type="ORF">DW270_15680</name>
    <name evidence="19" type="ORF">DW812_16790</name>
    <name evidence="18" type="ORF">DWX36_04145</name>
    <name evidence="17" type="ORF">DWY88_13615</name>
    <name evidence="14" type="ORF">G4958_09020</name>
    <name evidence="16" type="ORF">G4981_07230</name>
    <name evidence="15" type="ORF">G4993_07610</name>
    <name evidence="11" type="ORF">LIQ10_16300</name>
    <name evidence="13" type="ORF">O4N78_03915</name>
    <name evidence="12" type="ORF">PNW85_07275</name>
</gene>
<dbReference type="InterPro" id="IPR011066">
    <property type="entry name" value="MscS_channel_C_sf"/>
</dbReference>
<evidence type="ECO:0000313" key="23">
    <source>
        <dbReference type="Proteomes" id="UP000283834"/>
    </source>
</evidence>
<evidence type="ECO:0000256" key="7">
    <source>
        <dbReference type="SAM" id="Phobius"/>
    </source>
</evidence>
<evidence type="ECO:0000256" key="2">
    <source>
        <dbReference type="ARBA" id="ARBA00008017"/>
    </source>
</evidence>
<dbReference type="PANTHER" id="PTHR30221">
    <property type="entry name" value="SMALL-CONDUCTANCE MECHANOSENSITIVE CHANNEL"/>
    <property type="match status" value="1"/>
</dbReference>
<dbReference type="EMBL" id="QRWQ01000003">
    <property type="protein sequence ID" value="RGT40416.1"/>
    <property type="molecule type" value="Genomic_DNA"/>
</dbReference>
<dbReference type="PANTHER" id="PTHR30221:SF1">
    <property type="entry name" value="SMALL-CONDUCTANCE MECHANOSENSITIVE CHANNEL"/>
    <property type="match status" value="1"/>
</dbReference>
<dbReference type="EMBL" id="QSIR01000040">
    <property type="protein sequence ID" value="RHD00875.1"/>
    <property type="molecule type" value="Genomic_DNA"/>
</dbReference>
<dbReference type="SUPFAM" id="SSF82861">
    <property type="entry name" value="Mechanosensitive channel protein MscS (YggB), transmembrane region"/>
    <property type="match status" value="1"/>
</dbReference>
<dbReference type="InterPro" id="IPR045275">
    <property type="entry name" value="MscS_archaea/bacteria_type"/>
</dbReference>
<name>A0A2N5P2Y8_MEDGN</name>
<dbReference type="GO" id="GO:0005886">
    <property type="term" value="C:plasma membrane"/>
    <property type="evidence" value="ECO:0007669"/>
    <property type="project" value="UniProtKB-SubCell"/>
</dbReference>
<evidence type="ECO:0000313" key="21">
    <source>
        <dbReference type="EMBL" id="RHG84217.1"/>
    </source>
</evidence>
<proteinExistence type="inferred from homology"/>
<dbReference type="InterPro" id="IPR006685">
    <property type="entry name" value="MscS_channel_2nd"/>
</dbReference>
<reference evidence="14" key="3">
    <citation type="submission" date="2020-02" db="EMBL/GenBank/DDBJ databases">
        <authorList>
            <person name="Littmann E."/>
            <person name="Sorbara M."/>
        </authorList>
    </citation>
    <scope>NUCLEOTIDE SEQUENCE</scope>
    <source>
        <strain evidence="16">MSK.11.9</strain>
        <strain evidence="15">MSK.15.32</strain>
        <strain evidence="14">MSK.22.53</strain>
    </source>
</reference>
<feature type="transmembrane region" description="Helical" evidence="7">
    <location>
        <begin position="78"/>
        <end position="99"/>
    </location>
</feature>
<dbReference type="Gene3D" id="1.10.287.1260">
    <property type="match status" value="1"/>
</dbReference>
<evidence type="ECO:0000256" key="6">
    <source>
        <dbReference type="ARBA" id="ARBA00023136"/>
    </source>
</evidence>
<dbReference type="Proteomes" id="UP001296643">
    <property type="component" value="Unassembled WGS sequence"/>
</dbReference>
<dbReference type="Pfam" id="PF05552">
    <property type="entry name" value="MS_channel_1st_1"/>
    <property type="match status" value="1"/>
</dbReference>
<keyword evidence="4 7" id="KW-0812">Transmembrane</keyword>
<dbReference type="GO" id="GO:0008381">
    <property type="term" value="F:mechanosensitive monoatomic ion channel activity"/>
    <property type="evidence" value="ECO:0007669"/>
    <property type="project" value="InterPro"/>
</dbReference>
<dbReference type="InterPro" id="IPR049278">
    <property type="entry name" value="MS_channel_C"/>
</dbReference>
<dbReference type="Proteomes" id="UP000286137">
    <property type="component" value="Unassembled WGS sequence"/>
</dbReference>
<evidence type="ECO:0000313" key="12">
    <source>
        <dbReference type="EMBL" id="MDB8686473.1"/>
    </source>
</evidence>
<evidence type="ECO:0000313" key="28">
    <source>
        <dbReference type="Proteomes" id="UP000286137"/>
    </source>
</evidence>
<dbReference type="Proteomes" id="UP001297422">
    <property type="component" value="Unassembled WGS sequence"/>
</dbReference>
<keyword evidence="5 7" id="KW-1133">Transmembrane helix</keyword>
<evidence type="ECO:0000313" key="24">
    <source>
        <dbReference type="Proteomes" id="UP000283981"/>
    </source>
</evidence>
<feature type="domain" description="Mechanosensitive ion channel MscS" evidence="8">
    <location>
        <begin position="127"/>
        <end position="194"/>
    </location>
</feature>
<keyword evidence="6 7" id="KW-0472">Membrane</keyword>
<dbReference type="InterPro" id="IPR006686">
    <property type="entry name" value="MscS_channel_CS"/>
</dbReference>
<dbReference type="PROSITE" id="PS01246">
    <property type="entry name" value="UPF0003"/>
    <property type="match status" value="1"/>
</dbReference>
<dbReference type="Proteomes" id="UP001296581">
    <property type="component" value="Unassembled WGS sequence"/>
</dbReference>
<evidence type="ECO:0000313" key="27">
    <source>
        <dbReference type="Proteomes" id="UP000285697"/>
    </source>
</evidence>
<dbReference type="RefSeq" id="WP_009244822.1">
    <property type="nucleotide sequence ID" value="NZ_AP031446.1"/>
</dbReference>
<evidence type="ECO:0000313" key="18">
    <source>
        <dbReference type="EMBL" id="RGT40416.1"/>
    </source>
</evidence>
<dbReference type="Proteomes" id="UP001149331">
    <property type="component" value="Unassembled WGS sequence"/>
</dbReference>